<dbReference type="Proteomes" id="UP001063166">
    <property type="component" value="Unassembled WGS sequence"/>
</dbReference>
<evidence type="ECO:0000313" key="2">
    <source>
        <dbReference type="Proteomes" id="UP001063166"/>
    </source>
</evidence>
<keyword evidence="2" id="KW-1185">Reference proteome</keyword>
<gene>
    <name evidence="1" type="ORF">LshimejAT787_1700750</name>
</gene>
<dbReference type="InterPro" id="IPR032675">
    <property type="entry name" value="LRR_dom_sf"/>
</dbReference>
<dbReference type="AlphaFoldDB" id="A0A9P3PZK6"/>
<name>A0A9P3PZK6_LYOSH</name>
<protein>
    <submittedName>
        <fullName evidence="1">Uncharacterized protein</fullName>
    </submittedName>
</protein>
<accession>A0A9P3PZK6</accession>
<dbReference type="OrthoDB" id="3015518at2759"/>
<sequence length="602" mass="68043">MDDVLYEDIVSHILSYIYDSETLHVILRSVPPAHPLFILALKRLCQLPWPLSFDEFGPSDMFRAFDLLIKSAEPSTQPFPFVNALRHLVIESGSKKTALREGLVDLFRVTRNLRVLDWCGEIGPSKEELTVLHGHQSLEDFRVDCGSTTNSYSDESWEEIEDLVSTLGPSLTSLDLRKVNLKMYKYLESHRALFPSYRSLERLSLDLTEGVWDWNGLGSPQAGASSAFQFVNLGFPSVKEVEMRVGDLTISGERAGPMDLINWENLVSLGLFVDPCIFPSSIFDISLFKALRPSQFPSLARLEIRDTVRNTSPWKWPDDPEDARGWHESSRCYWGLVPHFLASVRSGFLPNLAHLWVNEKVLCMPKGSGPDEYPPEFYGVGELWTPTPGVDEDEDEGKRKREWVGILRDVLGRLESLRVGFGPMSARDVGLVLGCCSPDKLAQFGFQYKWEVADRESVIPSALLEHLSRLPKLADVHVLQIRPGTQDVYRSPLRSENGRTLDDIAAIFKSNPNVCRVGWGQNTVWERRSFPAATEEPDEFILAHDGFKDPRLVVEGPGAVPRFYDIGPIDAYYGEVQFEPRPAPTKEIRELKDLLTRILPSN</sequence>
<reference evidence="1" key="1">
    <citation type="submission" date="2022-07" db="EMBL/GenBank/DDBJ databases">
        <title>The genome of Lyophyllum shimeji provides insight into the initial evolution of ectomycorrhizal fungal genome.</title>
        <authorList>
            <person name="Kobayashi Y."/>
            <person name="Shibata T."/>
            <person name="Hirakawa H."/>
            <person name="Shigenobu S."/>
            <person name="Nishiyama T."/>
            <person name="Yamada A."/>
            <person name="Hasebe M."/>
            <person name="Kawaguchi M."/>
        </authorList>
    </citation>
    <scope>NUCLEOTIDE SEQUENCE</scope>
    <source>
        <strain evidence="1">AT787</strain>
    </source>
</reference>
<dbReference type="Gene3D" id="3.80.10.10">
    <property type="entry name" value="Ribonuclease Inhibitor"/>
    <property type="match status" value="1"/>
</dbReference>
<comment type="caution">
    <text evidence="1">The sequence shown here is derived from an EMBL/GenBank/DDBJ whole genome shotgun (WGS) entry which is preliminary data.</text>
</comment>
<evidence type="ECO:0000313" key="1">
    <source>
        <dbReference type="EMBL" id="GLB44448.1"/>
    </source>
</evidence>
<proteinExistence type="predicted"/>
<organism evidence="1 2">
    <name type="scientific">Lyophyllum shimeji</name>
    <name type="common">Hon-shimeji</name>
    <name type="synonym">Tricholoma shimeji</name>
    <dbReference type="NCBI Taxonomy" id="47721"/>
    <lineage>
        <taxon>Eukaryota</taxon>
        <taxon>Fungi</taxon>
        <taxon>Dikarya</taxon>
        <taxon>Basidiomycota</taxon>
        <taxon>Agaricomycotina</taxon>
        <taxon>Agaricomycetes</taxon>
        <taxon>Agaricomycetidae</taxon>
        <taxon>Agaricales</taxon>
        <taxon>Tricholomatineae</taxon>
        <taxon>Lyophyllaceae</taxon>
        <taxon>Lyophyllum</taxon>
    </lineage>
</organism>
<dbReference type="EMBL" id="BRPK01000017">
    <property type="protein sequence ID" value="GLB44448.1"/>
    <property type="molecule type" value="Genomic_DNA"/>
</dbReference>